<sequence length="134" mass="15720">MNGPFLQDLNFYTMSEKLCLECGDPLLGRADKKFCSDQCRNTFNNRMNSDSTNLVRNINNQLRKNHRILTELNPEGKTKIHKDKLLAKGFSFKYNTHSYTTQKGTTYFFTYDQGYLSMEDGFYFLVVDKRLLDK</sequence>
<gene>
    <name evidence="1" type="ORF">SDC9_75132</name>
</gene>
<dbReference type="AlphaFoldDB" id="A0A644YJD9"/>
<accession>A0A644YJD9</accession>
<proteinExistence type="predicted"/>
<comment type="caution">
    <text evidence="1">The sequence shown here is derived from an EMBL/GenBank/DDBJ whole genome shotgun (WGS) entry which is preliminary data.</text>
</comment>
<name>A0A644YJD9_9ZZZZ</name>
<evidence type="ECO:0000313" key="1">
    <source>
        <dbReference type="EMBL" id="MPM28606.1"/>
    </source>
</evidence>
<organism evidence="1">
    <name type="scientific">bioreactor metagenome</name>
    <dbReference type="NCBI Taxonomy" id="1076179"/>
    <lineage>
        <taxon>unclassified sequences</taxon>
        <taxon>metagenomes</taxon>
        <taxon>ecological metagenomes</taxon>
    </lineage>
</organism>
<protein>
    <recommendedName>
        <fullName evidence="2">DUF2116 family Zn-ribbon domain-containing protein</fullName>
    </recommendedName>
</protein>
<dbReference type="EMBL" id="VSSQ01005299">
    <property type="protein sequence ID" value="MPM28606.1"/>
    <property type="molecule type" value="Genomic_DNA"/>
</dbReference>
<reference evidence="1" key="1">
    <citation type="submission" date="2019-08" db="EMBL/GenBank/DDBJ databases">
        <authorList>
            <person name="Kucharzyk K."/>
            <person name="Murdoch R.W."/>
            <person name="Higgins S."/>
            <person name="Loffler F."/>
        </authorList>
    </citation>
    <scope>NUCLEOTIDE SEQUENCE</scope>
</reference>
<evidence type="ECO:0008006" key="2">
    <source>
        <dbReference type="Google" id="ProtNLM"/>
    </source>
</evidence>